<feature type="domain" description="HTH araC/xylS-type" evidence="6">
    <location>
        <begin position="634"/>
        <end position="733"/>
    </location>
</feature>
<name>A0A4U8Q015_9FIRM</name>
<dbReference type="GO" id="GO:0043565">
    <property type="term" value="F:sequence-specific DNA binding"/>
    <property type="evidence" value="ECO:0007669"/>
    <property type="project" value="InterPro"/>
</dbReference>
<dbReference type="OrthoDB" id="2048033at2"/>
<protein>
    <submittedName>
        <fullName evidence="7">HTH-type transcriptional regulator YesS</fullName>
    </submittedName>
</protein>
<evidence type="ECO:0000256" key="1">
    <source>
        <dbReference type="ARBA" id="ARBA00023015"/>
    </source>
</evidence>
<dbReference type="PROSITE" id="PS01124">
    <property type="entry name" value="HTH_ARAC_FAMILY_2"/>
    <property type="match status" value="1"/>
</dbReference>
<dbReference type="Proteomes" id="UP000306509">
    <property type="component" value="Unassembled WGS sequence"/>
</dbReference>
<evidence type="ECO:0000256" key="2">
    <source>
        <dbReference type="ARBA" id="ARBA00023125"/>
    </source>
</evidence>
<comment type="caution">
    <text evidence="7">The sequence shown here is derived from an EMBL/GenBank/DDBJ whole genome shotgun (WGS) entry which is preliminary data.</text>
</comment>
<dbReference type="EMBL" id="QGQD01000107">
    <property type="protein sequence ID" value="TLC97866.1"/>
    <property type="molecule type" value="Genomic_DNA"/>
</dbReference>
<dbReference type="SMART" id="SM00342">
    <property type="entry name" value="HTH_ARAC"/>
    <property type="match status" value="1"/>
</dbReference>
<keyword evidence="1" id="KW-0805">Transcription regulation</keyword>
<evidence type="ECO:0000256" key="5">
    <source>
        <dbReference type="SAM" id="Phobius"/>
    </source>
</evidence>
<proteinExistence type="predicted"/>
<organism evidence="7 8">
    <name type="scientific">Robinsoniella peoriensis</name>
    <dbReference type="NCBI Taxonomy" id="180332"/>
    <lineage>
        <taxon>Bacteria</taxon>
        <taxon>Bacillati</taxon>
        <taxon>Bacillota</taxon>
        <taxon>Clostridia</taxon>
        <taxon>Lachnospirales</taxon>
        <taxon>Lachnospiraceae</taxon>
        <taxon>Robinsoniella</taxon>
    </lineage>
</organism>
<keyword evidence="2" id="KW-0238">DNA-binding</keyword>
<dbReference type="GO" id="GO:0003700">
    <property type="term" value="F:DNA-binding transcription factor activity"/>
    <property type="evidence" value="ECO:0007669"/>
    <property type="project" value="InterPro"/>
</dbReference>
<keyword evidence="5" id="KW-0472">Membrane</keyword>
<gene>
    <name evidence="7" type="primary">yesS_7</name>
    <name evidence="7" type="ORF">DSM106044_05229</name>
</gene>
<reference evidence="7 8" key="1">
    <citation type="journal article" date="2019" name="Anaerobe">
        <title>Detection of Robinsoniella peoriensis in multiple bone samples of a trauma patient.</title>
        <authorList>
            <person name="Schrottner P."/>
            <person name="Hartwich K."/>
            <person name="Bunk B."/>
            <person name="Schober I."/>
            <person name="Helbig S."/>
            <person name="Rudolph W.W."/>
            <person name="Gunzer F."/>
        </authorList>
    </citation>
    <scope>NUCLEOTIDE SEQUENCE [LARGE SCALE GENOMIC DNA]</scope>
    <source>
        <strain evidence="7 8">DSM 106044</strain>
    </source>
</reference>
<keyword evidence="8" id="KW-1185">Reference proteome</keyword>
<dbReference type="InterPro" id="IPR018060">
    <property type="entry name" value="HTH_AraC"/>
</dbReference>
<evidence type="ECO:0000313" key="7">
    <source>
        <dbReference type="EMBL" id="TLC97866.1"/>
    </source>
</evidence>
<feature type="transmembrane region" description="Helical" evidence="5">
    <location>
        <begin position="287"/>
        <end position="309"/>
    </location>
</feature>
<sequence>MKYLKKLTSGRKNTTLIKYFLSYFIILSLLFFGFFFAVRSQLKNIYSKDLSEQTVKRLAHVQEQFENGLSDINQIQSMLTKDINLILSRYKNENWYRYQAAKQLNNYVISNSFINTIVYTDLQSDSILSSGKYVRKQDGKYQIYTGSRYLSFDLNAYLDAVTGQLIYLFDDTSELLIYLPANHGSEKYAIFYIINGRELENIMTTDISTGITSICLTTPEHQIVSGSNTSAMIPYLSDPEKLSNGSHLNREESLYISKKLNSDFSFLALFSNAAILNQVNIAFRNTYIVLLLLALLGMILILWAMRVTYWPLHKLTTKMVHTLVPNQSYVEQLDSAFTTALSENEELQNRIDKYRLSMQKSILDSIVTNIDHPNLDHFPDIDQFFSMEPDNHIFVIKVSSPIPRKSILWNEYLAFLDDALPGHNSCAMLEADKDYAAFMVNYTGIEKNKDEVLLLLLSDLYDETGCMAALSNSTTSPLEIPSLYENAVRASSYWSQAPIISYPEIESTLPPGTSFSYPYKQLDNLSGYLKIQDFPNARTQITELLSLIDKAAKHGNAFPDFFVRCVLIDILTIIINSMNRMSIKFRTFSDLYFETLYLCRSCPYQEKSLEIAESIEKLLKTFETEHENAAIHTTQIRQIIHDNYASPDFSISTLADTFHVSIAYISYLFKKKFDQNFSDYLWTIRLEKAKELLMNSDLSIDQISISVGYVNTSSFRRKFKQETGFTPSSFRKQVIH</sequence>
<evidence type="ECO:0000259" key="6">
    <source>
        <dbReference type="PROSITE" id="PS01124"/>
    </source>
</evidence>
<keyword evidence="4" id="KW-0175">Coiled coil</keyword>
<dbReference type="PANTHER" id="PTHR43280:SF28">
    <property type="entry name" value="HTH-TYPE TRANSCRIPTIONAL ACTIVATOR RHAS"/>
    <property type="match status" value="1"/>
</dbReference>
<keyword evidence="3" id="KW-0804">Transcription</keyword>
<keyword evidence="5" id="KW-1133">Transmembrane helix</keyword>
<dbReference type="SUPFAM" id="SSF46689">
    <property type="entry name" value="Homeodomain-like"/>
    <property type="match status" value="1"/>
</dbReference>
<feature type="transmembrane region" description="Helical" evidence="5">
    <location>
        <begin position="20"/>
        <end position="38"/>
    </location>
</feature>
<evidence type="ECO:0000256" key="4">
    <source>
        <dbReference type="SAM" id="Coils"/>
    </source>
</evidence>
<dbReference type="PROSITE" id="PS00041">
    <property type="entry name" value="HTH_ARAC_FAMILY_1"/>
    <property type="match status" value="1"/>
</dbReference>
<dbReference type="Gene3D" id="1.10.10.60">
    <property type="entry name" value="Homeodomain-like"/>
    <property type="match status" value="2"/>
</dbReference>
<evidence type="ECO:0000313" key="8">
    <source>
        <dbReference type="Proteomes" id="UP000306509"/>
    </source>
</evidence>
<feature type="coiled-coil region" evidence="4">
    <location>
        <begin position="330"/>
        <end position="364"/>
    </location>
</feature>
<dbReference type="InterPro" id="IPR009057">
    <property type="entry name" value="Homeodomain-like_sf"/>
</dbReference>
<dbReference type="Pfam" id="PF12833">
    <property type="entry name" value="HTH_18"/>
    <property type="match status" value="1"/>
</dbReference>
<accession>A0A4U8Q015</accession>
<dbReference type="AlphaFoldDB" id="A0A4U8Q015"/>
<dbReference type="PANTHER" id="PTHR43280">
    <property type="entry name" value="ARAC-FAMILY TRANSCRIPTIONAL REGULATOR"/>
    <property type="match status" value="1"/>
</dbReference>
<evidence type="ECO:0000256" key="3">
    <source>
        <dbReference type="ARBA" id="ARBA00023163"/>
    </source>
</evidence>
<keyword evidence="5" id="KW-0812">Transmembrane</keyword>
<dbReference type="InterPro" id="IPR018062">
    <property type="entry name" value="HTH_AraC-typ_CS"/>
</dbReference>
<dbReference type="STRING" id="180332.GCA_000797495_02331"/>
<dbReference type="RefSeq" id="WP_044296152.1">
    <property type="nucleotide sequence ID" value="NZ_CABMJZ010000132.1"/>
</dbReference>